<dbReference type="Proteomes" id="UP000594262">
    <property type="component" value="Unplaced"/>
</dbReference>
<dbReference type="InterPro" id="IPR002110">
    <property type="entry name" value="Ankyrin_rpt"/>
</dbReference>
<feature type="compositionally biased region" description="Basic and acidic residues" evidence="4">
    <location>
        <begin position="47"/>
        <end position="85"/>
    </location>
</feature>
<dbReference type="EnsemblMetazoa" id="CLYHEMT005626.1">
    <property type="protein sequence ID" value="CLYHEMP005626.1"/>
    <property type="gene ID" value="CLYHEMG005626"/>
</dbReference>
<evidence type="ECO:0000256" key="3">
    <source>
        <dbReference type="PROSITE-ProRule" id="PRU00023"/>
    </source>
</evidence>
<evidence type="ECO:0000313" key="6">
    <source>
        <dbReference type="Proteomes" id="UP000594262"/>
    </source>
</evidence>
<feature type="repeat" description="ANK" evidence="3">
    <location>
        <begin position="275"/>
        <end position="307"/>
    </location>
</feature>
<dbReference type="PROSITE" id="PS50297">
    <property type="entry name" value="ANK_REP_REGION"/>
    <property type="match status" value="1"/>
</dbReference>
<feature type="region of interest" description="Disordered" evidence="4">
    <location>
        <begin position="32"/>
        <end position="96"/>
    </location>
</feature>
<sequence>MTGAEFLERSNGLFGGPKKLFEGERRLSNLAQQTQFPSWNTLKKLKPSNEERKNSYKNRNTKDESEGKDLIQKKQNSDHLNEEQIKQNPKVDPTEDLLKDLSRIHFDRNRRSSDSSVINRKMEEKKKKLSPSHYKGKRRGTYAAVYDPRVTLTRPRSDTRSRSLFIKSDEMGSPSQSDLRIRLLKSFHNSKSLSLSDASLSSDEEGAVIKNNNNQLPRASTVGATPCQKKHRHQYSSSGQRAQSTISHLPKEHLEYLERKYEESKLKQNLNESQEFSDTLHKACREGNYEKIQELINDGQDVNESDIFGHAPCYYAILNGHFECVSLLVSNGANLDDYFQKQKQQYFSHC</sequence>
<keyword evidence="2 3" id="KW-0040">ANK repeat</keyword>
<dbReference type="Gene3D" id="1.25.40.20">
    <property type="entry name" value="Ankyrin repeat-containing domain"/>
    <property type="match status" value="1"/>
</dbReference>
<feature type="region of interest" description="Disordered" evidence="4">
    <location>
        <begin position="108"/>
        <end position="136"/>
    </location>
</feature>
<evidence type="ECO:0000256" key="2">
    <source>
        <dbReference type="ARBA" id="ARBA00023043"/>
    </source>
</evidence>
<dbReference type="GeneID" id="136807942"/>
<keyword evidence="1" id="KW-0677">Repeat</keyword>
<evidence type="ECO:0000313" key="5">
    <source>
        <dbReference type="EnsemblMetazoa" id="CLYHEMP005626.1"/>
    </source>
</evidence>
<dbReference type="Pfam" id="PF12796">
    <property type="entry name" value="Ank_2"/>
    <property type="match status" value="1"/>
</dbReference>
<feature type="compositionally biased region" description="Polar residues" evidence="4">
    <location>
        <begin position="32"/>
        <end position="41"/>
    </location>
</feature>
<evidence type="ECO:0000256" key="4">
    <source>
        <dbReference type="SAM" id="MobiDB-lite"/>
    </source>
</evidence>
<name>A0A7M5VAR2_9CNID</name>
<evidence type="ECO:0000256" key="1">
    <source>
        <dbReference type="ARBA" id="ARBA00022737"/>
    </source>
</evidence>
<dbReference type="AlphaFoldDB" id="A0A7M5VAR2"/>
<dbReference type="PROSITE" id="PS50088">
    <property type="entry name" value="ANK_REPEAT"/>
    <property type="match status" value="2"/>
</dbReference>
<proteinExistence type="predicted"/>
<reference evidence="5" key="1">
    <citation type="submission" date="2021-01" db="UniProtKB">
        <authorList>
            <consortium name="EnsemblMetazoa"/>
        </authorList>
    </citation>
    <scope>IDENTIFICATION</scope>
</reference>
<keyword evidence="6" id="KW-1185">Reference proteome</keyword>
<dbReference type="SMART" id="SM00248">
    <property type="entry name" value="ANK"/>
    <property type="match status" value="2"/>
</dbReference>
<feature type="repeat" description="ANK" evidence="3">
    <location>
        <begin position="308"/>
        <end position="336"/>
    </location>
</feature>
<protein>
    <submittedName>
        <fullName evidence="5">Uncharacterized protein</fullName>
    </submittedName>
</protein>
<organism evidence="5 6">
    <name type="scientific">Clytia hemisphaerica</name>
    <dbReference type="NCBI Taxonomy" id="252671"/>
    <lineage>
        <taxon>Eukaryota</taxon>
        <taxon>Metazoa</taxon>
        <taxon>Cnidaria</taxon>
        <taxon>Hydrozoa</taxon>
        <taxon>Hydroidolina</taxon>
        <taxon>Leptothecata</taxon>
        <taxon>Obeliida</taxon>
        <taxon>Clytiidae</taxon>
        <taxon>Clytia</taxon>
    </lineage>
</organism>
<accession>A0A7M5VAR2</accession>
<dbReference type="OrthoDB" id="5946465at2759"/>
<feature type="compositionally biased region" description="Basic residues" evidence="4">
    <location>
        <begin position="127"/>
        <end position="136"/>
    </location>
</feature>
<dbReference type="SUPFAM" id="SSF48403">
    <property type="entry name" value="Ankyrin repeat"/>
    <property type="match status" value="1"/>
</dbReference>
<dbReference type="InterPro" id="IPR036770">
    <property type="entry name" value="Ankyrin_rpt-contain_sf"/>
</dbReference>
<dbReference type="PANTHER" id="PTHR24126">
    <property type="entry name" value="ANKYRIN REPEAT, PH AND SEC7 DOMAIN CONTAINING PROTEIN SECG-RELATED"/>
    <property type="match status" value="1"/>
</dbReference>
<dbReference type="RefSeq" id="XP_066920668.1">
    <property type="nucleotide sequence ID" value="XM_067064567.1"/>
</dbReference>